<dbReference type="PANTHER" id="PTHR23079:SF55">
    <property type="entry name" value="RNA-DIRECTED RNA POLYMERASE"/>
    <property type="match status" value="1"/>
</dbReference>
<feature type="transmembrane region" description="Helical" evidence="3">
    <location>
        <begin position="40"/>
        <end position="57"/>
    </location>
</feature>
<dbReference type="GO" id="GO:0003968">
    <property type="term" value="F:RNA-directed RNA polymerase activity"/>
    <property type="evidence" value="ECO:0007669"/>
    <property type="project" value="UniProtKB-KW"/>
</dbReference>
<evidence type="ECO:0000256" key="2">
    <source>
        <dbReference type="SAM" id="MobiDB-lite"/>
    </source>
</evidence>
<sequence>MKKRSFESGGFSLLRHLKWLLPGVVGALYSQVGSSTGGRVTWAAALVALFVLALYFPSIQERFEQWMESKIKGASRVLLARVEVEDGKVSVWHEGEEEMASSQEALVREREKGDKALQLVKLTFRAEDLKSAWKVALLQKEFQRGKGGKGVFSATLKGQRRQLHLLGSYEGALEKCQLYALAPSAQSASSGFSVEKYVQDCLGIFGKGASSRAEVGGEGSKTDVPPLQQARRLGSLLKPGLFIPVSPDHRTAEQPPSPTSSLLPPHQGIPPFVVKEEPDLVSASGHKATDGCGEISSDLVEAIAMHLIEEIKFAPNGCSGVMRVRNSAFRGLLVQNASLPSRTVVFRTSQKKFHPAEPLEKLPLHLVALRPPRRAVLSLPLMAALQCQGVSDRVFEALLKRHHSHAASLLEDGEGRGQSKSEDLRVASEASAFTRRRWLDALFAAEPNRWRWQIVDAMTSARIPTQVAPSLPKERRVLFKQVCRDAWKRLPLSVSPSPLSFSGGEALIEACGVWDVSGTLKKGEVFFQWPCGDSQAESDTEAMGDAEKSGRKQTSCIEGKGFVWPVGDHIRSPSNLQIVRFVRVSSHPQLSHLSGVLVFNTQDEIPLCQQLGGSDLDGDRFVFSVSPTVIPPASTPSCPSPSSTKLEKEKKENAEAERKEEESEDTEGKEHVCTSSNLFKALALVQEAKEIRRKLISTESAFLGWHTNWASASVSSFSSELEGLLARSRASSVLKKGRGVSEEEVLMFQKKWEGGEHTGGKPLSGIRWDFSHRERGKGGEVLHSPCAEGSFEETETAKGDKKGAGSLALASRSLAGRLFRESKKLIAEAEAAARPMRRPIEEEKEEKGENVAEGGVKVAENESEGNMEEMQQDETKTQQKEKGKGSKKKKEKEKEKQTEDDPGLCPLMLFWADAFPQPRRAALLRYAKDFAQRHWLSEGRLPMSIAQEEKGGDVGERVEVATWEEEEGGGEGESAQGIDLGTWHVKRQWQSLLHEGKRRRGGGTGQTMETDAWGPEFRKRAQKCRTVLLSGDGAESLGRKSPQRTSHCALALLAFSLTGEGVQMFGGDPWPFPWAFAFPELCQLNENVTPSQ</sequence>
<dbReference type="InterPro" id="IPR007855">
    <property type="entry name" value="RDRP"/>
</dbReference>
<keyword evidence="1" id="KW-0548">Nucleotidyltransferase</keyword>
<keyword evidence="1" id="KW-0694">RNA-binding</keyword>
<proteinExistence type="inferred from homology"/>
<gene>
    <name evidence="5" type="ORF">Cvel_5391</name>
</gene>
<keyword evidence="1" id="KW-0696">RNA-directed RNA polymerase</keyword>
<accession>A0A0G4GYV3</accession>
<dbReference type="AlphaFoldDB" id="A0A0G4GYV3"/>
<dbReference type="GO" id="GO:0003723">
    <property type="term" value="F:RNA binding"/>
    <property type="evidence" value="ECO:0007669"/>
    <property type="project" value="UniProtKB-KW"/>
</dbReference>
<comment type="catalytic activity">
    <reaction evidence="1">
        <text>RNA(n) + a ribonucleoside 5'-triphosphate = RNA(n+1) + diphosphate</text>
        <dbReference type="Rhea" id="RHEA:21248"/>
        <dbReference type="Rhea" id="RHEA-COMP:14527"/>
        <dbReference type="Rhea" id="RHEA-COMP:17342"/>
        <dbReference type="ChEBI" id="CHEBI:33019"/>
        <dbReference type="ChEBI" id="CHEBI:61557"/>
        <dbReference type="ChEBI" id="CHEBI:140395"/>
        <dbReference type="EC" id="2.7.7.48"/>
    </reaction>
</comment>
<reference evidence="5" key="1">
    <citation type="submission" date="2014-11" db="EMBL/GenBank/DDBJ databases">
        <authorList>
            <person name="Otto D Thomas"/>
            <person name="Naeem Raeece"/>
        </authorList>
    </citation>
    <scope>NUCLEOTIDE SEQUENCE</scope>
</reference>
<evidence type="ECO:0000256" key="3">
    <source>
        <dbReference type="SAM" id="Phobius"/>
    </source>
</evidence>
<evidence type="ECO:0000313" key="5">
    <source>
        <dbReference type="EMBL" id="CEM36120.1"/>
    </source>
</evidence>
<keyword evidence="1" id="KW-0808">Transferase</keyword>
<dbReference type="Pfam" id="PF05183">
    <property type="entry name" value="RdRP"/>
    <property type="match status" value="1"/>
</dbReference>
<dbReference type="EC" id="2.7.7.48" evidence="1"/>
<feature type="region of interest" description="Disordered" evidence="2">
    <location>
        <begin position="632"/>
        <end position="670"/>
    </location>
</feature>
<dbReference type="GO" id="GO:0031380">
    <property type="term" value="C:nuclear RNA-directed RNA polymerase complex"/>
    <property type="evidence" value="ECO:0007669"/>
    <property type="project" value="TreeGrafter"/>
</dbReference>
<name>A0A0G4GYV3_9ALVE</name>
<feature type="region of interest" description="Disordered" evidence="2">
    <location>
        <begin position="246"/>
        <end position="267"/>
    </location>
</feature>
<keyword evidence="3" id="KW-0812">Transmembrane</keyword>
<dbReference type="GO" id="GO:0030422">
    <property type="term" value="P:siRNA processing"/>
    <property type="evidence" value="ECO:0007669"/>
    <property type="project" value="TreeGrafter"/>
</dbReference>
<dbReference type="VEuPathDB" id="CryptoDB:Cvel_5391"/>
<dbReference type="PANTHER" id="PTHR23079">
    <property type="entry name" value="RNA-DEPENDENT RNA POLYMERASE"/>
    <property type="match status" value="1"/>
</dbReference>
<feature type="compositionally biased region" description="Acidic residues" evidence="2">
    <location>
        <begin position="861"/>
        <end position="872"/>
    </location>
</feature>
<keyword evidence="3" id="KW-1133">Transmembrane helix</keyword>
<feature type="domain" description="RDRP core" evidence="4">
    <location>
        <begin position="275"/>
        <end position="657"/>
    </location>
</feature>
<evidence type="ECO:0000259" key="4">
    <source>
        <dbReference type="Pfam" id="PF05183"/>
    </source>
</evidence>
<organism evidence="5">
    <name type="scientific">Chromera velia CCMP2878</name>
    <dbReference type="NCBI Taxonomy" id="1169474"/>
    <lineage>
        <taxon>Eukaryota</taxon>
        <taxon>Sar</taxon>
        <taxon>Alveolata</taxon>
        <taxon>Colpodellida</taxon>
        <taxon>Chromeraceae</taxon>
        <taxon>Chromera</taxon>
    </lineage>
</organism>
<dbReference type="InterPro" id="IPR057596">
    <property type="entry name" value="RDRP_core"/>
</dbReference>
<feature type="compositionally biased region" description="Basic and acidic residues" evidence="2">
    <location>
        <begin position="873"/>
        <end position="884"/>
    </location>
</feature>
<evidence type="ECO:0000256" key="1">
    <source>
        <dbReference type="RuleBase" id="RU363098"/>
    </source>
</evidence>
<comment type="similarity">
    <text evidence="1">Belongs to the RdRP family.</text>
</comment>
<keyword evidence="3" id="KW-0472">Membrane</keyword>
<feature type="region of interest" description="Disordered" evidence="2">
    <location>
        <begin position="830"/>
        <end position="903"/>
    </location>
</feature>
<feature type="compositionally biased region" description="Basic and acidic residues" evidence="2">
    <location>
        <begin position="645"/>
        <end position="670"/>
    </location>
</feature>
<protein>
    <recommendedName>
        <fullName evidence="1">RNA-dependent RNA polymerase</fullName>
        <ecNumber evidence="1">2.7.7.48</ecNumber>
    </recommendedName>
</protein>
<feature type="compositionally biased region" description="Basic and acidic residues" evidence="2">
    <location>
        <begin position="838"/>
        <end position="850"/>
    </location>
</feature>
<dbReference type="EMBL" id="CDMZ01001680">
    <property type="protein sequence ID" value="CEM36120.1"/>
    <property type="molecule type" value="Genomic_DNA"/>
</dbReference>